<dbReference type="Pfam" id="PF00359">
    <property type="entry name" value="PTS_EIIA_2"/>
    <property type="match status" value="1"/>
</dbReference>
<feature type="domain" description="PTS EIIA type-2" evidence="1">
    <location>
        <begin position="5"/>
        <end position="151"/>
    </location>
</feature>
<dbReference type="PANTHER" id="PTHR47738">
    <property type="entry name" value="PTS SYSTEM FRUCTOSE-LIKE EIIA COMPONENT-RELATED"/>
    <property type="match status" value="1"/>
</dbReference>
<dbReference type="InterPro" id="IPR016152">
    <property type="entry name" value="PTrfase/Anion_transptr"/>
</dbReference>
<dbReference type="OrthoDB" id="95460at2"/>
<dbReference type="AlphaFoldDB" id="A0A146GEA0"/>
<dbReference type="CDD" id="cd00211">
    <property type="entry name" value="PTS_IIA_fru"/>
    <property type="match status" value="1"/>
</dbReference>
<dbReference type="PROSITE" id="PS00372">
    <property type="entry name" value="PTS_EIIA_TYPE_2_HIS"/>
    <property type="match status" value="1"/>
</dbReference>
<dbReference type="SUPFAM" id="SSF55804">
    <property type="entry name" value="Phoshotransferase/anion transport protein"/>
    <property type="match status" value="1"/>
</dbReference>
<sequence length="155" mass="17174">MTLANLLSAEQIVPEMKAKGRWEAIAELVDRLVIAGRIRADDREHVLESIKQREQTMSTGIGFGIAIPHASSEKVGEVVASFGRSTTGIEFESLDGQPVFFVVLFVVPRDQFQTHLRTLAAIAKFLNDKAVRDELGKAKDAQQILQVFENRSPRG</sequence>
<gene>
    <name evidence="2" type="ORF">TSACC_23250</name>
</gene>
<dbReference type="STRING" id="690879.TSACC_23250"/>
<dbReference type="PROSITE" id="PS51094">
    <property type="entry name" value="PTS_EIIA_TYPE_2"/>
    <property type="match status" value="1"/>
</dbReference>
<dbReference type="InterPro" id="IPR002178">
    <property type="entry name" value="PTS_EIIA_type-2_dom"/>
</dbReference>
<dbReference type="PANTHER" id="PTHR47738:SF1">
    <property type="entry name" value="NITROGEN REGULATORY PROTEIN"/>
    <property type="match status" value="1"/>
</dbReference>
<dbReference type="Gene3D" id="3.40.930.10">
    <property type="entry name" value="Mannitol-specific EII, Chain A"/>
    <property type="match status" value="1"/>
</dbReference>
<organism evidence="2 3">
    <name type="scientific">Terrimicrobium sacchariphilum</name>
    <dbReference type="NCBI Taxonomy" id="690879"/>
    <lineage>
        <taxon>Bacteria</taxon>
        <taxon>Pseudomonadati</taxon>
        <taxon>Verrucomicrobiota</taxon>
        <taxon>Terrimicrobiia</taxon>
        <taxon>Terrimicrobiales</taxon>
        <taxon>Terrimicrobiaceae</taxon>
        <taxon>Terrimicrobium</taxon>
    </lineage>
</organism>
<dbReference type="EMBL" id="BDCO01000002">
    <property type="protein sequence ID" value="GAT34816.1"/>
    <property type="molecule type" value="Genomic_DNA"/>
</dbReference>
<evidence type="ECO:0000313" key="2">
    <source>
        <dbReference type="EMBL" id="GAT34816.1"/>
    </source>
</evidence>
<evidence type="ECO:0000259" key="1">
    <source>
        <dbReference type="PROSITE" id="PS51094"/>
    </source>
</evidence>
<name>A0A146GEA0_TERSA</name>
<reference evidence="3" key="1">
    <citation type="journal article" date="2017" name="Genome Announc.">
        <title>Draft Genome Sequence of Terrimicrobium sacchariphilum NM-5T, a Facultative Anaerobic Soil Bacterium of the Class Spartobacteria.</title>
        <authorList>
            <person name="Qiu Y.L."/>
            <person name="Tourlousse D.M."/>
            <person name="Matsuura N."/>
            <person name="Ohashi A."/>
            <person name="Sekiguchi Y."/>
        </authorList>
    </citation>
    <scope>NUCLEOTIDE SEQUENCE [LARGE SCALE GENOMIC DNA]</scope>
    <source>
        <strain evidence="3">NM-5</strain>
    </source>
</reference>
<dbReference type="GO" id="GO:0030295">
    <property type="term" value="F:protein kinase activator activity"/>
    <property type="evidence" value="ECO:0007669"/>
    <property type="project" value="TreeGrafter"/>
</dbReference>
<protein>
    <submittedName>
        <fullName evidence="2">PTS system, fructose-specific IIA component/PTS system, fructose-specific IIC component</fullName>
    </submittedName>
</protein>
<proteinExistence type="predicted"/>
<dbReference type="InParanoid" id="A0A146GEA0"/>
<evidence type="ECO:0000313" key="3">
    <source>
        <dbReference type="Proteomes" id="UP000076023"/>
    </source>
</evidence>
<accession>A0A146GEA0</accession>
<keyword evidence="3" id="KW-1185">Reference proteome</keyword>
<dbReference type="FunCoup" id="A0A146GEA0">
    <property type="interactions" value="131"/>
</dbReference>
<comment type="caution">
    <text evidence="2">The sequence shown here is derived from an EMBL/GenBank/DDBJ whole genome shotgun (WGS) entry which is preliminary data.</text>
</comment>
<dbReference type="RefSeq" id="WP_075080415.1">
    <property type="nucleotide sequence ID" value="NZ_BDCO01000002.1"/>
</dbReference>
<dbReference type="Proteomes" id="UP000076023">
    <property type="component" value="Unassembled WGS sequence"/>
</dbReference>
<dbReference type="InterPro" id="IPR051541">
    <property type="entry name" value="PTS_SugarTrans_NitroReg"/>
</dbReference>